<evidence type="ECO:0000313" key="10">
    <source>
        <dbReference type="EMBL" id="PAV70769.1"/>
    </source>
</evidence>
<keyword evidence="6" id="KW-0812">Transmembrane</keyword>
<keyword evidence="3" id="KW-0479">Metal-binding</keyword>
<evidence type="ECO:0000256" key="4">
    <source>
        <dbReference type="PIRSR" id="PIRSR634016-4"/>
    </source>
</evidence>
<dbReference type="GO" id="GO:0043171">
    <property type="term" value="P:peptide catabolic process"/>
    <property type="evidence" value="ECO:0007669"/>
    <property type="project" value="TreeGrafter"/>
</dbReference>
<dbReference type="Proteomes" id="UP000218231">
    <property type="component" value="Unassembled WGS sequence"/>
</dbReference>
<dbReference type="InterPro" id="IPR024571">
    <property type="entry name" value="ERAP1-like_C_dom"/>
</dbReference>
<dbReference type="SUPFAM" id="SSF63737">
    <property type="entry name" value="Leukotriene A4 hydrolase N-terminal domain"/>
    <property type="match status" value="1"/>
</dbReference>
<dbReference type="PANTHER" id="PTHR11533:SF201">
    <property type="entry name" value="AMINOPEPTIDASE-LIKE PROTEIN AC3.5"/>
    <property type="match status" value="1"/>
</dbReference>
<evidence type="ECO:0000256" key="2">
    <source>
        <dbReference type="PIRSR" id="PIRSR634016-1"/>
    </source>
</evidence>
<dbReference type="Gene3D" id="1.10.390.10">
    <property type="entry name" value="Neutral Protease Domain 2"/>
    <property type="match status" value="2"/>
</dbReference>
<dbReference type="GO" id="GO:0042277">
    <property type="term" value="F:peptide binding"/>
    <property type="evidence" value="ECO:0007669"/>
    <property type="project" value="TreeGrafter"/>
</dbReference>
<keyword evidence="3" id="KW-0862">Zinc</keyword>
<feature type="region of interest" description="Disordered" evidence="5">
    <location>
        <begin position="366"/>
        <end position="396"/>
    </location>
</feature>
<dbReference type="EMBL" id="LIAE01009215">
    <property type="protein sequence ID" value="PAV70769.1"/>
    <property type="molecule type" value="Genomic_DNA"/>
</dbReference>
<comment type="cofactor">
    <cofactor evidence="3">
        <name>Zn(2+)</name>
        <dbReference type="ChEBI" id="CHEBI:29105"/>
    </cofactor>
    <text evidence="3">Binds 1 zinc ion per subunit.</text>
</comment>
<comment type="caution">
    <text evidence="10">The sequence shown here is derived from an EMBL/GenBank/DDBJ whole genome shotgun (WGS) entry which is preliminary data.</text>
</comment>
<evidence type="ECO:0000259" key="9">
    <source>
        <dbReference type="Pfam" id="PF17900"/>
    </source>
</evidence>
<organism evidence="10 11">
    <name type="scientific">Diploscapter pachys</name>
    <dbReference type="NCBI Taxonomy" id="2018661"/>
    <lineage>
        <taxon>Eukaryota</taxon>
        <taxon>Metazoa</taxon>
        <taxon>Ecdysozoa</taxon>
        <taxon>Nematoda</taxon>
        <taxon>Chromadorea</taxon>
        <taxon>Rhabditida</taxon>
        <taxon>Rhabditina</taxon>
        <taxon>Rhabditomorpha</taxon>
        <taxon>Rhabditoidea</taxon>
        <taxon>Rhabditidae</taxon>
        <taxon>Diploscapter</taxon>
    </lineage>
</organism>
<feature type="binding site" evidence="3">
    <location>
        <position position="841"/>
    </location>
    <ligand>
        <name>Zn(2+)</name>
        <dbReference type="ChEBI" id="CHEBI:29105"/>
        <note>catalytic</note>
    </ligand>
</feature>
<evidence type="ECO:0000313" key="11">
    <source>
        <dbReference type="Proteomes" id="UP000218231"/>
    </source>
</evidence>
<dbReference type="GO" id="GO:0008270">
    <property type="term" value="F:zinc ion binding"/>
    <property type="evidence" value="ECO:0007669"/>
    <property type="project" value="InterPro"/>
</dbReference>
<dbReference type="Gene3D" id="1.25.50.20">
    <property type="match status" value="1"/>
</dbReference>
<evidence type="ECO:0000259" key="7">
    <source>
        <dbReference type="Pfam" id="PF01433"/>
    </source>
</evidence>
<feature type="domain" description="ERAP1-like C-terminal" evidence="8">
    <location>
        <begin position="986"/>
        <end position="1193"/>
    </location>
</feature>
<name>A0A2A2KAD8_9BILA</name>
<feature type="domain" description="Peptidase M1 membrane alanine aminopeptidase" evidence="7">
    <location>
        <begin position="765"/>
        <end position="842"/>
    </location>
</feature>
<dbReference type="STRING" id="2018661.A0A2A2KAD8"/>
<evidence type="ECO:0000256" key="5">
    <source>
        <dbReference type="SAM" id="MobiDB-lite"/>
    </source>
</evidence>
<dbReference type="Gene3D" id="2.60.40.1730">
    <property type="entry name" value="tricorn interacting facor f3 domain"/>
    <property type="match status" value="1"/>
</dbReference>
<feature type="domain" description="Peptidase M1 membrane alanine aminopeptidase" evidence="7">
    <location>
        <begin position="850"/>
        <end position="910"/>
    </location>
</feature>
<dbReference type="GO" id="GO:0006508">
    <property type="term" value="P:proteolysis"/>
    <property type="evidence" value="ECO:0007669"/>
    <property type="project" value="TreeGrafter"/>
</dbReference>
<reference evidence="10 11" key="1">
    <citation type="journal article" date="2017" name="Curr. Biol.">
        <title>Genome architecture and evolution of a unichromosomal asexual nematode.</title>
        <authorList>
            <person name="Fradin H."/>
            <person name="Zegar C."/>
            <person name="Gutwein M."/>
            <person name="Lucas J."/>
            <person name="Kovtun M."/>
            <person name="Corcoran D."/>
            <person name="Baugh L.R."/>
            <person name="Kiontke K."/>
            <person name="Gunsalus K."/>
            <person name="Fitch D.H."/>
            <person name="Piano F."/>
        </authorList>
    </citation>
    <scope>NUCLEOTIDE SEQUENCE [LARGE SCALE GENOMIC DNA]</scope>
    <source>
        <strain evidence="10">PF1309</strain>
    </source>
</reference>
<dbReference type="GO" id="GO:0005737">
    <property type="term" value="C:cytoplasm"/>
    <property type="evidence" value="ECO:0007669"/>
    <property type="project" value="TreeGrafter"/>
</dbReference>
<comment type="similarity">
    <text evidence="1">Belongs to the peptidase M1 family.</text>
</comment>
<evidence type="ECO:0000256" key="1">
    <source>
        <dbReference type="ARBA" id="ARBA00010136"/>
    </source>
</evidence>
<gene>
    <name evidence="10" type="ORF">WR25_05401</name>
</gene>
<dbReference type="InterPro" id="IPR045357">
    <property type="entry name" value="Aminopeptidase_N-like_N"/>
</dbReference>
<dbReference type="AlphaFoldDB" id="A0A2A2KAD8"/>
<feature type="domain" description="Aminopeptidase N-like N-terminal" evidence="9">
    <location>
        <begin position="503"/>
        <end position="728"/>
    </location>
</feature>
<dbReference type="Gene3D" id="2.60.40.1910">
    <property type="match status" value="1"/>
</dbReference>
<dbReference type="InterPro" id="IPR050344">
    <property type="entry name" value="Peptidase_M1_aminopeptidases"/>
</dbReference>
<dbReference type="SUPFAM" id="SSF55486">
    <property type="entry name" value="Metalloproteases ('zincins'), catalytic domain"/>
    <property type="match status" value="1"/>
</dbReference>
<dbReference type="InterPro" id="IPR027268">
    <property type="entry name" value="Peptidase_M4/M1_CTD_sf"/>
</dbReference>
<feature type="transmembrane region" description="Helical" evidence="6">
    <location>
        <begin position="416"/>
        <end position="445"/>
    </location>
</feature>
<dbReference type="Pfam" id="PF11838">
    <property type="entry name" value="ERAP1_C"/>
    <property type="match status" value="1"/>
</dbReference>
<dbReference type="GO" id="GO:0005615">
    <property type="term" value="C:extracellular space"/>
    <property type="evidence" value="ECO:0007669"/>
    <property type="project" value="TreeGrafter"/>
</dbReference>
<dbReference type="InterPro" id="IPR034016">
    <property type="entry name" value="M1_APN-typ"/>
</dbReference>
<feature type="compositionally biased region" description="Basic and acidic residues" evidence="5">
    <location>
        <begin position="374"/>
        <end position="383"/>
    </location>
</feature>
<dbReference type="OrthoDB" id="10031169at2759"/>
<feature type="binding site" evidence="3">
    <location>
        <position position="837"/>
    </location>
    <ligand>
        <name>Zn(2+)</name>
        <dbReference type="ChEBI" id="CHEBI:29105"/>
        <note>catalytic</note>
    </ligand>
</feature>
<feature type="site" description="Transition state stabilizer" evidence="4">
    <location>
        <position position="885"/>
    </location>
</feature>
<feature type="binding site" evidence="3">
    <location>
        <position position="844"/>
    </location>
    <ligand>
        <name>Zn(2+)</name>
        <dbReference type="ChEBI" id="CHEBI:29105"/>
        <note>catalytic</note>
    </ligand>
</feature>
<protein>
    <recommendedName>
        <fullName evidence="12">Peptidase M1 membrane alanine aminopeptidase domain-containing protein</fullName>
    </recommendedName>
</protein>
<dbReference type="GO" id="GO:0016020">
    <property type="term" value="C:membrane"/>
    <property type="evidence" value="ECO:0007669"/>
    <property type="project" value="TreeGrafter"/>
</dbReference>
<dbReference type="PANTHER" id="PTHR11533">
    <property type="entry name" value="PROTEASE M1 ZINC METALLOPROTEASE"/>
    <property type="match status" value="1"/>
</dbReference>
<dbReference type="GO" id="GO:0070006">
    <property type="term" value="F:metalloaminopeptidase activity"/>
    <property type="evidence" value="ECO:0007669"/>
    <property type="project" value="TreeGrafter"/>
</dbReference>
<sequence length="1249" mass="140955">MAIVPPSPSSAEDSSDCLDTCFRSSALIETAFDLANFQDIARHSNNFCVINTAMKACVALCSEREKRQAVERGRAAEYFCGRKKALLDRIGKCLSSHSNNSNVVEGCAEDCGLPFGHGPIRLDSSPSAMINPSVFLDGIETTCKREICIIRCSSDSLERMCTEAGKLFRDAARFQIQIGAAKLAAEATSTSQPDLIIHASPPASRPVGFDETQEREFAMQTGSLGDFVHKFIAALPNECRFVYNASDFDKAVDTIDLNAVMAQAHLEEAPFNEGSPFETAELSSDEPLGPPTPAQFRNFTAEEEALKLKELSTISPDVPIGSPDKSDTTELPANMDIVTGQQETDEKIIDMTGHEVNMNMIPTTLPTVSDDSSENMKENEARSAEQSSVAPSVNTMTTDVESGKHMVAKKPKEKKLVVCSFGSAICLFILVCLAIALAAFCGYWLTKQEYDRELAHLHYFPLARRNYSNPNDDSDEENDYDDASLKELVPSAAELKLPDTFNPVWYNLTLKINLPGYVDIPKDKEFTTEGKLLVKIKTLKESDEIVLNARSLKFPEKTDGIKIMKDGGNQDDDTMSLIDEARSKREVSDVQKIWTNETLEKVFIKLNRKIPSGEEFILELPYSGMIDDSLEGFFRSKYTTKDGQNRTIAISHLQPNYNRKLLPSFDEPQLKANWKLTIIHPKGTIARSNGMEIMNDVELPSNETEVDSISSDWKSTTFEETPLISSYLMGLTITDFTHVEAKTKSGTTVRVWARPEATEAGITKYSLTKAVEAFDFLEDYYQIPQPMKKQDLFAVPDFEPGAMENPGILMFREARLVYDEKNDTPETLINAAVTVSHEVSHQLEYFARRDTELAFDMDELASSHPLTMKIDTAADAYEIFDGITYFKGASIVRMIKAIMGEEAFRKGVQMGYPVIDVYRLDANTVELSQRRFKLNNLTPEKAKFRNALYWYKWDVPIFYEINGNRQPMKWLHEALRLPLNLNDTMIINGETEGFYRVNYDDETWQRISDQLDKDYTVYSPMTRLRILSDVFALASAEQQPYELALNISKYLSKETHPYPYEKGVNKILGVYGRLASEDNDHVKDLLKSLISPEDLKRLDDSNWESLIDENPENLLESSRVGTHIKIYCALESRKCRDKLLSLFNEKLVIPCKDQKIASDCTLVPLSLRETVYCEGVSRGEEEEFDEIKRLIKSEMKQFLSDHKRTTRGFGTFKTKMDQARGKIQWNKLHSKEILQYLDGKMAQKSPEEL</sequence>
<feature type="active site" description="Proton acceptor" evidence="2">
    <location>
        <position position="838"/>
    </location>
</feature>
<feature type="compositionally biased region" description="Polar residues" evidence="5">
    <location>
        <begin position="384"/>
        <end position="396"/>
    </location>
</feature>
<dbReference type="CDD" id="cd09601">
    <property type="entry name" value="M1_APN-Q_like"/>
    <property type="match status" value="1"/>
</dbReference>
<dbReference type="InterPro" id="IPR042097">
    <property type="entry name" value="Aminopeptidase_N-like_N_sf"/>
</dbReference>
<evidence type="ECO:0000256" key="3">
    <source>
        <dbReference type="PIRSR" id="PIRSR634016-3"/>
    </source>
</evidence>
<dbReference type="InterPro" id="IPR014782">
    <property type="entry name" value="Peptidase_M1_dom"/>
</dbReference>
<keyword evidence="6" id="KW-1133">Transmembrane helix</keyword>
<dbReference type="Pfam" id="PF01433">
    <property type="entry name" value="Peptidase_M1"/>
    <property type="match status" value="2"/>
</dbReference>
<keyword evidence="11" id="KW-1185">Reference proteome</keyword>
<evidence type="ECO:0000259" key="8">
    <source>
        <dbReference type="Pfam" id="PF11838"/>
    </source>
</evidence>
<evidence type="ECO:0008006" key="12">
    <source>
        <dbReference type="Google" id="ProtNLM"/>
    </source>
</evidence>
<dbReference type="Pfam" id="PF17900">
    <property type="entry name" value="Peptidase_M1_N"/>
    <property type="match status" value="1"/>
</dbReference>
<proteinExistence type="inferred from homology"/>
<evidence type="ECO:0000256" key="6">
    <source>
        <dbReference type="SAM" id="Phobius"/>
    </source>
</evidence>
<accession>A0A2A2KAD8</accession>
<keyword evidence="6" id="KW-0472">Membrane</keyword>